<dbReference type="PROSITE" id="PS50929">
    <property type="entry name" value="ABC_TM1F"/>
    <property type="match status" value="1"/>
</dbReference>
<evidence type="ECO:0000256" key="6">
    <source>
        <dbReference type="ARBA" id="ARBA00022989"/>
    </source>
</evidence>
<reference evidence="11 12" key="1">
    <citation type="submission" date="2022-06" db="EMBL/GenBank/DDBJ databases">
        <title>Ideonella sp. NS12-5 Genome sequencing and assembly.</title>
        <authorList>
            <person name="Jung Y."/>
        </authorList>
    </citation>
    <scope>NUCLEOTIDE SEQUENCE [LARGE SCALE GENOMIC DNA]</scope>
    <source>
        <strain evidence="11 12">NS12-5</strain>
    </source>
</reference>
<keyword evidence="6 8" id="KW-1133">Transmembrane helix</keyword>
<keyword evidence="2" id="KW-1003">Cell membrane</keyword>
<keyword evidence="7 8" id="KW-0472">Membrane</keyword>
<dbReference type="InterPro" id="IPR017871">
    <property type="entry name" value="ABC_transporter-like_CS"/>
</dbReference>
<dbReference type="InterPro" id="IPR039421">
    <property type="entry name" value="Type_1_exporter"/>
</dbReference>
<evidence type="ECO:0000256" key="3">
    <source>
        <dbReference type="ARBA" id="ARBA00022692"/>
    </source>
</evidence>
<keyword evidence="4" id="KW-0547">Nucleotide-binding</keyword>
<dbReference type="PANTHER" id="PTHR24221">
    <property type="entry name" value="ATP-BINDING CASSETTE SUB-FAMILY B"/>
    <property type="match status" value="1"/>
</dbReference>
<evidence type="ECO:0000256" key="1">
    <source>
        <dbReference type="ARBA" id="ARBA00004651"/>
    </source>
</evidence>
<evidence type="ECO:0000313" key="12">
    <source>
        <dbReference type="Proteomes" id="UP001204851"/>
    </source>
</evidence>
<keyword evidence="5 11" id="KW-0067">ATP-binding</keyword>
<dbReference type="Pfam" id="PF00664">
    <property type="entry name" value="ABC_membrane"/>
    <property type="match status" value="1"/>
</dbReference>
<comment type="caution">
    <text evidence="11">The sequence shown here is derived from an EMBL/GenBank/DDBJ whole genome shotgun (WGS) entry which is preliminary data.</text>
</comment>
<feature type="transmembrane region" description="Helical" evidence="8">
    <location>
        <begin position="372"/>
        <end position="394"/>
    </location>
</feature>
<dbReference type="PANTHER" id="PTHR24221:SF248">
    <property type="entry name" value="ABC TRANSPORTER TRANSMEMBRANE REGION"/>
    <property type="match status" value="1"/>
</dbReference>
<evidence type="ECO:0000256" key="7">
    <source>
        <dbReference type="ARBA" id="ARBA00023136"/>
    </source>
</evidence>
<dbReference type="Gene3D" id="1.20.1560.10">
    <property type="entry name" value="ABC transporter type 1, transmembrane domain"/>
    <property type="match status" value="1"/>
</dbReference>
<dbReference type="SUPFAM" id="SSF90123">
    <property type="entry name" value="ABC transporter transmembrane region"/>
    <property type="match status" value="1"/>
</dbReference>
<dbReference type="PROSITE" id="PS00211">
    <property type="entry name" value="ABC_TRANSPORTER_1"/>
    <property type="match status" value="1"/>
</dbReference>
<feature type="transmembrane region" description="Helical" evidence="8">
    <location>
        <begin position="265"/>
        <end position="285"/>
    </location>
</feature>
<protein>
    <submittedName>
        <fullName evidence="11">ATP-binding cassette domain-containing protein</fullName>
    </submittedName>
</protein>
<feature type="domain" description="ABC transmembrane type-1" evidence="10">
    <location>
        <begin position="154"/>
        <end position="432"/>
    </location>
</feature>
<proteinExistence type="predicted"/>
<dbReference type="Proteomes" id="UP001204851">
    <property type="component" value="Unassembled WGS sequence"/>
</dbReference>
<dbReference type="EMBL" id="JAMXMC010000003">
    <property type="protein sequence ID" value="MCO5976177.1"/>
    <property type="molecule type" value="Genomic_DNA"/>
</dbReference>
<evidence type="ECO:0000256" key="4">
    <source>
        <dbReference type="ARBA" id="ARBA00022741"/>
    </source>
</evidence>
<evidence type="ECO:0000259" key="9">
    <source>
        <dbReference type="PROSITE" id="PS50893"/>
    </source>
</evidence>
<dbReference type="Gene3D" id="3.40.50.300">
    <property type="entry name" value="P-loop containing nucleotide triphosphate hydrolases"/>
    <property type="match status" value="1"/>
</dbReference>
<evidence type="ECO:0000259" key="10">
    <source>
        <dbReference type="PROSITE" id="PS50929"/>
    </source>
</evidence>
<feature type="transmembrane region" description="Helical" evidence="8">
    <location>
        <begin position="291"/>
        <end position="311"/>
    </location>
</feature>
<feature type="domain" description="ABC transporter" evidence="9">
    <location>
        <begin position="466"/>
        <end position="702"/>
    </location>
</feature>
<organism evidence="11 12">
    <name type="scientific">Ideonella oryzae</name>
    <dbReference type="NCBI Taxonomy" id="2937441"/>
    <lineage>
        <taxon>Bacteria</taxon>
        <taxon>Pseudomonadati</taxon>
        <taxon>Pseudomonadota</taxon>
        <taxon>Betaproteobacteria</taxon>
        <taxon>Burkholderiales</taxon>
        <taxon>Sphaerotilaceae</taxon>
        <taxon>Ideonella</taxon>
    </lineage>
</organism>
<accession>A0ABT1BKP0</accession>
<dbReference type="InterPro" id="IPR036640">
    <property type="entry name" value="ABC1_TM_sf"/>
</dbReference>
<feature type="transmembrane region" description="Helical" evidence="8">
    <location>
        <begin position="154"/>
        <end position="176"/>
    </location>
</feature>
<dbReference type="SUPFAM" id="SSF52540">
    <property type="entry name" value="P-loop containing nucleoside triphosphate hydrolases"/>
    <property type="match status" value="1"/>
</dbReference>
<evidence type="ECO:0000256" key="8">
    <source>
        <dbReference type="SAM" id="Phobius"/>
    </source>
</evidence>
<feature type="transmembrane region" description="Helical" evidence="8">
    <location>
        <begin position="182"/>
        <end position="205"/>
    </location>
</feature>
<evidence type="ECO:0000256" key="2">
    <source>
        <dbReference type="ARBA" id="ARBA00022475"/>
    </source>
</evidence>
<sequence length="720" mass="78391">MIPHQLVHRLLQQLGVVCAPEVLEEASTKATEHLPSAVQPVEALRQTLMLAQVKGVQPIQLAWRRFDPRRLPALVRHAGEWFVAERSDAGGITLSDPADMSRRIAESELQDALVLWLRPPAQRSKSLSPGLVGNRAAKLVWRELFREPGWVPKVLVATLLINLIAVATSLFAMQVYDRVVPTLAYATLTTLVTGMVLVVALDWVLKTLRARILDSVSVAVDKRVSQQVFDHLLHLRLDLQPRSLGTLAAQVGGLESVRQFFSSGVVFSLVDLPFALLFIVFIAAIGGKVGWVYAALFPVALLLGLVSQYRLRDLLHKQLLRSNERQGVLVDAIRGAESIRAGNATWRFSQEWQEITASIDAYNIQQKAISNFTTVTAGSLATLAYVSAVVVGVWQIEAGLLTMGGLIACGILGGRVISPVAQGVQYLTQWQNVSQSLAMVNRVMSLELERRAGQQLLLPESPPEAIELEKVRFAYPESPVQQVNIDKLTFRSGERVLLVGPVGGGKSTLLKVMAGLYPPNEGRVRLGDADLWEIDPQVVASQMGYLPQSVHLFKGTLRSNLALSGTASDSRLLKVTRELGVDAIASSSPLGMDLPISEGGEGLSGGQRQLVALARVVINQPRIWLLDEPTASLDAESEVRVWQALQAHVQSEDILIVSTHRPMQAMKLASRVIVMQHGEVVKDGRPEIVLPQLMARVGGRPLAMPGVATPGVMGGLRDVV</sequence>
<dbReference type="InterPro" id="IPR011527">
    <property type="entry name" value="ABC1_TM_dom"/>
</dbReference>
<dbReference type="GO" id="GO:0005524">
    <property type="term" value="F:ATP binding"/>
    <property type="evidence" value="ECO:0007669"/>
    <property type="project" value="UniProtKB-KW"/>
</dbReference>
<dbReference type="InterPro" id="IPR003439">
    <property type="entry name" value="ABC_transporter-like_ATP-bd"/>
</dbReference>
<dbReference type="Pfam" id="PF00005">
    <property type="entry name" value="ABC_tran"/>
    <property type="match status" value="1"/>
</dbReference>
<dbReference type="InterPro" id="IPR027417">
    <property type="entry name" value="P-loop_NTPase"/>
</dbReference>
<dbReference type="PROSITE" id="PS50893">
    <property type="entry name" value="ABC_TRANSPORTER_2"/>
    <property type="match status" value="1"/>
</dbReference>
<gene>
    <name evidence="11" type="ORF">M0L44_05485</name>
</gene>
<dbReference type="InterPro" id="IPR003593">
    <property type="entry name" value="AAA+_ATPase"/>
</dbReference>
<keyword evidence="12" id="KW-1185">Reference proteome</keyword>
<evidence type="ECO:0000313" key="11">
    <source>
        <dbReference type="EMBL" id="MCO5976177.1"/>
    </source>
</evidence>
<evidence type="ECO:0000256" key="5">
    <source>
        <dbReference type="ARBA" id="ARBA00022840"/>
    </source>
</evidence>
<name>A0ABT1BKP0_9BURK</name>
<dbReference type="SMART" id="SM00382">
    <property type="entry name" value="AAA"/>
    <property type="match status" value="1"/>
</dbReference>
<dbReference type="RefSeq" id="WP_252768657.1">
    <property type="nucleotide sequence ID" value="NZ_JAMXMC010000003.1"/>
</dbReference>
<keyword evidence="3 8" id="KW-0812">Transmembrane</keyword>
<comment type="subcellular location">
    <subcellularLocation>
        <location evidence="1">Cell membrane</location>
        <topology evidence="1">Multi-pass membrane protein</topology>
    </subcellularLocation>
</comment>